<evidence type="ECO:0008006" key="3">
    <source>
        <dbReference type="Google" id="ProtNLM"/>
    </source>
</evidence>
<sequence length="103" mass="11265">MKSHTAAWYLGLGILGVSSLVWADRVPSMEPPSRELISTSQLLSPPTNIRATPNGRILCVAKKTGSIKIYGETGVYDDNGQWYYTNYCGRMGVIHSSQFISPG</sequence>
<evidence type="ECO:0000313" key="1">
    <source>
        <dbReference type="EMBL" id="UOO90213.1"/>
    </source>
</evidence>
<dbReference type="EMBL" id="CP091511">
    <property type="protein sequence ID" value="UOO90213.1"/>
    <property type="molecule type" value="Genomic_DNA"/>
</dbReference>
<keyword evidence="2" id="KW-1185">Reference proteome</keyword>
<dbReference type="Proteomes" id="UP000832011">
    <property type="component" value="Chromosome"/>
</dbReference>
<name>A0ABY4E739_9NEIS</name>
<proteinExistence type="predicted"/>
<reference evidence="1 2" key="1">
    <citation type="journal article" date="2022" name="Res Sq">
        <title>Evolution of multicellular longitudinally dividing oral cavity symbionts (Neisseriaceae).</title>
        <authorList>
            <person name="Nyongesa S."/>
            <person name="Weber P."/>
            <person name="Bernet E."/>
            <person name="Pullido F."/>
            <person name="Nieckarz M."/>
            <person name="Delaby M."/>
            <person name="Nieves C."/>
            <person name="Viehboeck T."/>
            <person name="Krause N."/>
            <person name="Rivera-Millot A."/>
            <person name="Nakamura A."/>
            <person name="Vischer N."/>
            <person name="VanNieuwenhze M."/>
            <person name="Brun Y."/>
            <person name="Cava F."/>
            <person name="Bulgheresi S."/>
            <person name="Veyrier F."/>
        </authorList>
    </citation>
    <scope>NUCLEOTIDE SEQUENCE [LARGE SCALE GENOMIC DNA]</scope>
    <source>
        <strain evidence="1 2">SN4</strain>
    </source>
</reference>
<evidence type="ECO:0000313" key="2">
    <source>
        <dbReference type="Proteomes" id="UP000832011"/>
    </source>
</evidence>
<accession>A0ABY4E739</accession>
<dbReference type="RefSeq" id="WP_058355892.1">
    <property type="nucleotide sequence ID" value="NZ_CABKVG010000008.1"/>
</dbReference>
<organism evidence="1 2">
    <name type="scientific">Vitreoscilla massiliensis</name>
    <dbReference type="NCBI Taxonomy" id="1689272"/>
    <lineage>
        <taxon>Bacteria</taxon>
        <taxon>Pseudomonadati</taxon>
        <taxon>Pseudomonadota</taxon>
        <taxon>Betaproteobacteria</taxon>
        <taxon>Neisseriales</taxon>
        <taxon>Neisseriaceae</taxon>
        <taxon>Vitreoscilla</taxon>
    </lineage>
</organism>
<gene>
    <name evidence="1" type="ORF">LVJ82_04285</name>
</gene>
<protein>
    <recommendedName>
        <fullName evidence="3">SH3b domain-containing protein</fullName>
    </recommendedName>
</protein>